<evidence type="ECO:0000313" key="3">
    <source>
        <dbReference type="Proteomes" id="UP000095255"/>
    </source>
</evidence>
<reference evidence="2 3" key="1">
    <citation type="submission" date="2016-09" db="EMBL/GenBank/DDBJ databases">
        <title>Desulfuribacillus arsenicus sp. nov., an obligately anaerobic, dissimilatory arsenic- and antimonate-reducing bacterium isolated from anoxic sediments.</title>
        <authorList>
            <person name="Abin C.A."/>
            <person name="Hollibaugh J.T."/>
        </authorList>
    </citation>
    <scope>NUCLEOTIDE SEQUENCE [LARGE SCALE GENOMIC DNA]</scope>
    <source>
        <strain evidence="2 3">MLFW-2</strain>
    </source>
</reference>
<dbReference type="PANTHER" id="PTHR37694:SF1">
    <property type="entry name" value="SLR8022 PROTEIN"/>
    <property type="match status" value="1"/>
</dbReference>
<dbReference type="Proteomes" id="UP000095255">
    <property type="component" value="Unassembled WGS sequence"/>
</dbReference>
<keyword evidence="3" id="KW-1185">Reference proteome</keyword>
<name>A0A1E5L4W2_9FIRM</name>
<gene>
    <name evidence="2" type="ORF">BHU72_05935</name>
</gene>
<dbReference type="AlphaFoldDB" id="A0A1E5L4W2"/>
<dbReference type="Pfam" id="PF07883">
    <property type="entry name" value="Cupin_2"/>
    <property type="match status" value="1"/>
</dbReference>
<feature type="domain" description="Cupin type-2" evidence="1">
    <location>
        <begin position="32"/>
        <end position="99"/>
    </location>
</feature>
<sequence>METFQLADKMVFSDKSLTKKIIYSDNSILVFVLNFKPGQVLPPHTHPGMVTIVQILQGTAIFTVDGKDTQLTSGQGLICQEKEMLSLQNSGDEDLSLYVTLSPGPENKIFAEEI</sequence>
<evidence type="ECO:0000259" key="1">
    <source>
        <dbReference type="Pfam" id="PF07883"/>
    </source>
</evidence>
<comment type="caution">
    <text evidence="2">The sequence shown here is derived from an EMBL/GenBank/DDBJ whole genome shotgun (WGS) entry which is preliminary data.</text>
</comment>
<dbReference type="RefSeq" id="WP_069702477.1">
    <property type="nucleotide sequence ID" value="NZ_MJAT01000033.1"/>
</dbReference>
<dbReference type="OrthoDB" id="9793254at2"/>
<proteinExistence type="predicted"/>
<dbReference type="InterPro" id="IPR013096">
    <property type="entry name" value="Cupin_2"/>
</dbReference>
<accession>A0A1E5L4W2</accession>
<protein>
    <recommendedName>
        <fullName evidence="1">Cupin type-2 domain-containing protein</fullName>
    </recommendedName>
</protein>
<evidence type="ECO:0000313" key="2">
    <source>
        <dbReference type="EMBL" id="OEH85150.1"/>
    </source>
</evidence>
<dbReference type="InterPro" id="IPR011051">
    <property type="entry name" value="RmlC_Cupin_sf"/>
</dbReference>
<dbReference type="SUPFAM" id="SSF51182">
    <property type="entry name" value="RmlC-like cupins"/>
    <property type="match status" value="1"/>
</dbReference>
<dbReference type="InterPro" id="IPR014710">
    <property type="entry name" value="RmlC-like_jellyroll"/>
</dbReference>
<dbReference type="PANTHER" id="PTHR37694">
    <property type="entry name" value="SLR8022 PROTEIN"/>
    <property type="match status" value="1"/>
</dbReference>
<dbReference type="STRING" id="1390249.BHU72_05935"/>
<dbReference type="Gene3D" id="2.60.120.10">
    <property type="entry name" value="Jelly Rolls"/>
    <property type="match status" value="1"/>
</dbReference>
<dbReference type="EMBL" id="MJAT01000033">
    <property type="protein sequence ID" value="OEH85150.1"/>
    <property type="molecule type" value="Genomic_DNA"/>
</dbReference>
<organism evidence="2 3">
    <name type="scientific">Desulfuribacillus stibiiarsenatis</name>
    <dbReference type="NCBI Taxonomy" id="1390249"/>
    <lineage>
        <taxon>Bacteria</taxon>
        <taxon>Bacillati</taxon>
        <taxon>Bacillota</taxon>
        <taxon>Desulfuribacillia</taxon>
        <taxon>Desulfuribacillales</taxon>
        <taxon>Desulfuribacillaceae</taxon>
        <taxon>Desulfuribacillus</taxon>
    </lineage>
</organism>